<feature type="domain" description="TonB-dependent receptor-like beta-barrel" evidence="12">
    <location>
        <begin position="556"/>
        <end position="1116"/>
    </location>
</feature>
<organism evidence="14 15">
    <name type="scientific">Sphingobacterium gobiense</name>
    <dbReference type="NCBI Taxonomy" id="1382456"/>
    <lineage>
        <taxon>Bacteria</taxon>
        <taxon>Pseudomonadati</taxon>
        <taxon>Bacteroidota</taxon>
        <taxon>Sphingobacteriia</taxon>
        <taxon>Sphingobacteriales</taxon>
        <taxon>Sphingobacteriaceae</taxon>
        <taxon>Sphingobacterium</taxon>
    </lineage>
</organism>
<protein>
    <submittedName>
        <fullName evidence="14">SusC/RagA family TonB-linked outer membrane protein</fullName>
    </submittedName>
</protein>
<dbReference type="NCBIfam" id="TIGR04056">
    <property type="entry name" value="OMP_RagA_SusC"/>
    <property type="match status" value="1"/>
</dbReference>
<dbReference type="PANTHER" id="PTHR30069:SF29">
    <property type="entry name" value="HEMOGLOBIN AND HEMOGLOBIN-HAPTOGLOBIN-BINDING PROTEIN 1-RELATED"/>
    <property type="match status" value="1"/>
</dbReference>
<evidence type="ECO:0000313" key="14">
    <source>
        <dbReference type="EMBL" id="PRD56689.1"/>
    </source>
</evidence>
<comment type="similarity">
    <text evidence="10 11">Belongs to the TonB-dependent receptor family.</text>
</comment>
<dbReference type="Pfam" id="PF07715">
    <property type="entry name" value="Plug"/>
    <property type="match status" value="1"/>
</dbReference>
<evidence type="ECO:0000256" key="4">
    <source>
        <dbReference type="ARBA" id="ARBA00022692"/>
    </source>
</evidence>
<dbReference type="FunFam" id="2.170.130.10:FF:000003">
    <property type="entry name" value="SusC/RagA family TonB-linked outer membrane protein"/>
    <property type="match status" value="1"/>
</dbReference>
<dbReference type="InterPro" id="IPR039426">
    <property type="entry name" value="TonB-dep_rcpt-like"/>
</dbReference>
<evidence type="ECO:0000256" key="10">
    <source>
        <dbReference type="PROSITE-ProRule" id="PRU01360"/>
    </source>
</evidence>
<keyword evidence="4 10" id="KW-0812">Transmembrane</keyword>
<evidence type="ECO:0000256" key="7">
    <source>
        <dbReference type="ARBA" id="ARBA00023136"/>
    </source>
</evidence>
<dbReference type="Gene3D" id="2.170.130.10">
    <property type="entry name" value="TonB-dependent receptor, plug domain"/>
    <property type="match status" value="1"/>
</dbReference>
<evidence type="ECO:0000256" key="9">
    <source>
        <dbReference type="ARBA" id="ARBA00023237"/>
    </source>
</evidence>
<dbReference type="GO" id="GO:0044718">
    <property type="term" value="P:siderophore transmembrane transport"/>
    <property type="evidence" value="ECO:0007669"/>
    <property type="project" value="TreeGrafter"/>
</dbReference>
<dbReference type="Gene3D" id="2.40.170.20">
    <property type="entry name" value="TonB-dependent receptor, beta-barrel domain"/>
    <property type="match status" value="1"/>
</dbReference>
<evidence type="ECO:0000256" key="5">
    <source>
        <dbReference type="ARBA" id="ARBA00022729"/>
    </source>
</evidence>
<evidence type="ECO:0000256" key="8">
    <source>
        <dbReference type="ARBA" id="ARBA00023170"/>
    </source>
</evidence>
<dbReference type="OrthoDB" id="9768177at2"/>
<evidence type="ECO:0000256" key="11">
    <source>
        <dbReference type="RuleBase" id="RU003357"/>
    </source>
</evidence>
<evidence type="ECO:0000313" key="15">
    <source>
        <dbReference type="Proteomes" id="UP000238642"/>
    </source>
</evidence>
<dbReference type="Proteomes" id="UP000238642">
    <property type="component" value="Unassembled WGS sequence"/>
</dbReference>
<dbReference type="InterPro" id="IPR036942">
    <property type="entry name" value="Beta-barrel_TonB_sf"/>
</dbReference>
<dbReference type="SUPFAM" id="SSF49464">
    <property type="entry name" value="Carboxypeptidase regulatory domain-like"/>
    <property type="match status" value="1"/>
</dbReference>
<keyword evidence="9 10" id="KW-0998">Cell outer membrane</keyword>
<keyword evidence="3 10" id="KW-1134">Transmembrane beta strand</keyword>
<dbReference type="InterPro" id="IPR023996">
    <property type="entry name" value="TonB-dep_OMP_SusC/RagA"/>
</dbReference>
<dbReference type="InterPro" id="IPR000531">
    <property type="entry name" value="Beta-barrel_TonB"/>
</dbReference>
<accession>A0A2S9JTU3</accession>
<dbReference type="Pfam" id="PF13715">
    <property type="entry name" value="CarbopepD_reg_2"/>
    <property type="match status" value="1"/>
</dbReference>
<evidence type="ECO:0000256" key="6">
    <source>
        <dbReference type="ARBA" id="ARBA00023077"/>
    </source>
</evidence>
<keyword evidence="8" id="KW-0675">Receptor</keyword>
<name>A0A2S9JTU3_9SPHI</name>
<evidence type="ECO:0000256" key="2">
    <source>
        <dbReference type="ARBA" id="ARBA00022448"/>
    </source>
</evidence>
<gene>
    <name evidence="14" type="ORF">C5749_05515</name>
</gene>
<keyword evidence="2 10" id="KW-0813">Transport</keyword>
<keyword evidence="5" id="KW-0732">Signal</keyword>
<dbReference type="InterPro" id="IPR012910">
    <property type="entry name" value="Plug_dom"/>
</dbReference>
<evidence type="ECO:0000259" key="13">
    <source>
        <dbReference type="Pfam" id="PF07715"/>
    </source>
</evidence>
<keyword evidence="6 11" id="KW-0798">TonB box</keyword>
<dbReference type="GO" id="GO:0009279">
    <property type="term" value="C:cell outer membrane"/>
    <property type="evidence" value="ECO:0007669"/>
    <property type="project" value="UniProtKB-SubCell"/>
</dbReference>
<keyword evidence="7 10" id="KW-0472">Membrane</keyword>
<comment type="caution">
    <text evidence="14">The sequence shown here is derived from an EMBL/GenBank/DDBJ whole genome shotgun (WGS) entry which is preliminary data.</text>
</comment>
<evidence type="ECO:0000256" key="1">
    <source>
        <dbReference type="ARBA" id="ARBA00004571"/>
    </source>
</evidence>
<sequence>MLYMPSKRRLVVNHYKNNTKLYKHMIFYPCVKACSWTLTRRIFVMMKLVIVFLFIAMMQVHAEGTAQTINLKINNSTLTDAMRSIQQQSGYAFFLNGKAIATARVSAEIKNETLDVAMGKLLAPLNLEWVIKDETIIVKRRYRNADLERSTAVSVQRRVTGRITNGQGTPLVGATVAVKGGTVTTSSDREGAYQIEVPNAQTVLIFSSVGFTPSEKLVGEESIINIILKEAVSDLEEVMVVGYGVQKKETATGAIASIKGSTIASSPATNVTNNLLGRVPGLSAISPSGEPGRDGANLLVRGLNTLGNNSPLIVVNGVPNRNFERINPNDIESITVLKDAAAAIYGAQAANGAIIVTTKRGNSGKPRINLDLGMGMNQPTRIPKMADAVQYTTLLNELEYYKNPNGGWFQRFTEEDIGLFADGSDPWGHPDTDWFSETLKPWSAQHQTSITLSGGSDNVQYFISAGEKYQDAYYRKSSSDYRQYNFRSNVDAKVNQYIDVAFDVAGRLEDYNLPTRPTEDIIWSMITRGKPNMAAYWPNGDPGPDIERGDNPVVIVSDAPGYDRVDNYVFEGNFRANVRIPWVEGLTLTGNAAYDRSFRLQKVFNRPWYLYTWDGNPDHITTRGKRGFDSAQLTENYSGGDNYLLNTFATYTKSFDSEHHIKLMAGMETRGGRGKNFGAFRRNFISDAIEELFAGAEDQFMTNWGSASHNKYMSYFGRANYDFRNKYLLEFLWRYDGSYMFPKDKRFGFFPGVSVGWRISDEDFWSDNLSFINDLKLRTSWGQTGNDRIAEYQYLATYGFSGRNYGFGVPTIDNKLLEEMKIPNPNVTWEVANQFNVGFDTYMFGNKFFLEFDYFNNLRSQILVTRNASVPGSTGLVLPPENIGKVRNKGFEFQVGYQDTKSDFDYSIAFNASYSKNKIVFWDETPGIPDYQQSTGRPMGSSLYYEAIGIFKDQAEIDASPHLPGAAPGDIIFKDVNGDQEINGLDRVMNTKSSMPRLLGGVTLNFSYKKAIDMSIFFQGAAGAVQYIDMVESGDWGNYYQFFAEDHWTPDNTGATYPRAYNRSEPYWTNSANTFWLKPTDYIRLKNIELGYSFSQNLTERIGIERLRIYANAFNLFTVDKLKHFDPEAVKTGRSYPAQRIINMGIGLTF</sequence>
<reference evidence="14 15" key="1">
    <citation type="submission" date="2018-02" db="EMBL/GenBank/DDBJ databases">
        <title>The draft genome of Sphingobacterium gobiense H7.</title>
        <authorList>
            <person name="Li L."/>
            <person name="Liu L."/>
            <person name="Zhang X."/>
            <person name="Wang T."/>
            <person name="Liang L."/>
        </authorList>
    </citation>
    <scope>NUCLEOTIDE SEQUENCE [LARGE SCALE GENOMIC DNA]</scope>
    <source>
        <strain evidence="14 15">ACCC 05757</strain>
    </source>
</reference>
<dbReference type="AlphaFoldDB" id="A0A2S9JTU3"/>
<evidence type="ECO:0000256" key="3">
    <source>
        <dbReference type="ARBA" id="ARBA00022452"/>
    </source>
</evidence>
<dbReference type="EMBL" id="PVBS01000001">
    <property type="protein sequence ID" value="PRD56689.1"/>
    <property type="molecule type" value="Genomic_DNA"/>
</dbReference>
<dbReference type="Gene3D" id="2.60.40.1120">
    <property type="entry name" value="Carboxypeptidase-like, regulatory domain"/>
    <property type="match status" value="1"/>
</dbReference>
<dbReference type="SUPFAM" id="SSF56935">
    <property type="entry name" value="Porins"/>
    <property type="match status" value="1"/>
</dbReference>
<comment type="subcellular location">
    <subcellularLocation>
        <location evidence="1 10">Cell outer membrane</location>
        <topology evidence="1 10">Multi-pass membrane protein</topology>
    </subcellularLocation>
</comment>
<evidence type="ECO:0000259" key="12">
    <source>
        <dbReference type="Pfam" id="PF00593"/>
    </source>
</evidence>
<dbReference type="Pfam" id="PF00593">
    <property type="entry name" value="TonB_dep_Rec_b-barrel"/>
    <property type="match status" value="1"/>
</dbReference>
<dbReference type="InterPro" id="IPR037066">
    <property type="entry name" value="Plug_dom_sf"/>
</dbReference>
<dbReference type="GO" id="GO:0015344">
    <property type="term" value="F:siderophore uptake transmembrane transporter activity"/>
    <property type="evidence" value="ECO:0007669"/>
    <property type="project" value="TreeGrafter"/>
</dbReference>
<dbReference type="InterPro" id="IPR008969">
    <property type="entry name" value="CarboxyPept-like_regulatory"/>
</dbReference>
<dbReference type="PANTHER" id="PTHR30069">
    <property type="entry name" value="TONB-DEPENDENT OUTER MEMBRANE RECEPTOR"/>
    <property type="match status" value="1"/>
</dbReference>
<proteinExistence type="inferred from homology"/>
<dbReference type="PROSITE" id="PS52016">
    <property type="entry name" value="TONB_DEPENDENT_REC_3"/>
    <property type="match status" value="1"/>
</dbReference>
<dbReference type="InterPro" id="IPR023997">
    <property type="entry name" value="TonB-dep_OMP_SusC/RagA_CS"/>
</dbReference>
<keyword evidence="15" id="KW-1185">Reference proteome</keyword>
<dbReference type="NCBIfam" id="TIGR04057">
    <property type="entry name" value="SusC_RagA_signa"/>
    <property type="match status" value="1"/>
</dbReference>
<feature type="domain" description="TonB-dependent receptor plug" evidence="13">
    <location>
        <begin position="248"/>
        <end position="353"/>
    </location>
</feature>